<evidence type="ECO:0000313" key="2">
    <source>
        <dbReference type="Proteomes" id="UP000637061"/>
    </source>
</evidence>
<dbReference type="AlphaFoldDB" id="A0A8I1JJQ6"/>
<organism evidence="1 2">
    <name type="scientific">Pseudomonas putida</name>
    <name type="common">Arthrobacter siderocapsulatus</name>
    <dbReference type="NCBI Taxonomy" id="303"/>
    <lineage>
        <taxon>Bacteria</taxon>
        <taxon>Pseudomonadati</taxon>
        <taxon>Pseudomonadota</taxon>
        <taxon>Gammaproteobacteria</taxon>
        <taxon>Pseudomonadales</taxon>
        <taxon>Pseudomonadaceae</taxon>
        <taxon>Pseudomonas</taxon>
    </lineage>
</organism>
<evidence type="ECO:0000313" key="1">
    <source>
        <dbReference type="EMBL" id="MBI6882640.1"/>
    </source>
</evidence>
<protein>
    <submittedName>
        <fullName evidence="1">Uncharacterized protein</fullName>
    </submittedName>
</protein>
<dbReference type="RefSeq" id="WP_198746251.1">
    <property type="nucleotide sequence ID" value="NZ_JAEHTE010000001.1"/>
</dbReference>
<proteinExistence type="predicted"/>
<dbReference type="Proteomes" id="UP000637061">
    <property type="component" value="Unassembled WGS sequence"/>
</dbReference>
<comment type="caution">
    <text evidence="1">The sequence shown here is derived from an EMBL/GenBank/DDBJ whole genome shotgun (WGS) entry which is preliminary data.</text>
</comment>
<reference evidence="1" key="1">
    <citation type="submission" date="2020-12" db="EMBL/GenBank/DDBJ databases">
        <title>Enhanced detection system for hospital associated transmission using whole genome sequencing surveillance.</title>
        <authorList>
            <person name="Harrison L.H."/>
            <person name="Van Tyne D."/>
            <person name="Marsh J.W."/>
            <person name="Griffith M.P."/>
            <person name="Snyder D.J."/>
            <person name="Cooper V.S."/>
            <person name="Mustapha M."/>
        </authorList>
    </citation>
    <scope>NUCLEOTIDE SEQUENCE</scope>
    <source>
        <strain evidence="1">PSB00042</strain>
    </source>
</reference>
<gene>
    <name evidence="1" type="ORF">JEU22_01835</name>
</gene>
<sequence>MPDNNNSKVFLRKINGELIQAIYQAQEASRPPRTQFAPDEYAAKLSSALQKLKEVSKRAFECGHLGGLSQIGNIASQLEETGQELRFQAADEIFWDLVSQNFPVTSNCEVKLSSLSIPLQLRIFEQMVSQEQNPYPGITKQIQRVSKDAFMGAMQLAIQLTHPQELEGRPEFYEPLLQMKARTHDPEFMLKAVEHIAAHRDLFLDYFKRITRVCALQEAMKPIGGYEDPEKLVLRRRRLIMGAMGYDEQGMQEMMDSQADQNVVPDTTTFIRMRNALALPPQMLLMLHQETGSEVILEMAQYAVDYPSGLNPYGHLEKMGIVRPPEWHRDAQERSNLDEALHLFEYAIHTPGVEIHPLKLINPGFVYKNVEKNASVISRAVGVLAGTPIKDPECLRKAQAMFDAMVQNMESGAGVGKLREALESARIPSIFYRSHPKLKVTRLENDMGM</sequence>
<accession>A0A8I1JJQ6</accession>
<dbReference type="EMBL" id="JAEHTE010000001">
    <property type="protein sequence ID" value="MBI6882640.1"/>
    <property type="molecule type" value="Genomic_DNA"/>
</dbReference>
<name>A0A8I1JJQ6_PSEPU</name>